<dbReference type="GO" id="GO:0000272">
    <property type="term" value="P:polysaccharide catabolic process"/>
    <property type="evidence" value="ECO:0007669"/>
    <property type="project" value="UniProtKB-KW"/>
</dbReference>
<evidence type="ECO:0000256" key="3">
    <source>
        <dbReference type="ARBA" id="ARBA00023239"/>
    </source>
</evidence>
<keyword evidence="4" id="KW-0624">Polysaccharide degradation</keyword>
<comment type="similarity">
    <text evidence="1 4">Belongs to the polysaccharide lyase 1 family.</text>
</comment>
<evidence type="ECO:0000256" key="1">
    <source>
        <dbReference type="ARBA" id="ARBA00010980"/>
    </source>
</evidence>
<evidence type="ECO:0000256" key="2">
    <source>
        <dbReference type="ARBA" id="ARBA00022729"/>
    </source>
</evidence>
<evidence type="ECO:0000313" key="8">
    <source>
        <dbReference type="Proteomes" id="UP000756921"/>
    </source>
</evidence>
<dbReference type="GO" id="GO:0030570">
    <property type="term" value="F:pectate lyase activity"/>
    <property type="evidence" value="ECO:0007669"/>
    <property type="project" value="InterPro"/>
</dbReference>
<dbReference type="OrthoDB" id="1637350at2759"/>
<keyword evidence="3 4" id="KW-0456">Lyase</keyword>
<dbReference type="AlphaFoldDB" id="A0A9P6KU78"/>
<dbReference type="PANTHER" id="PTHR31683">
    <property type="entry name" value="PECTATE LYASE 18-RELATED"/>
    <property type="match status" value="1"/>
</dbReference>
<name>A0A9P6KU78_9PLEO</name>
<comment type="subcellular location">
    <subcellularLocation>
        <location evidence="4">Secreted</location>
    </subcellularLocation>
</comment>
<proteinExistence type="inferred from homology"/>
<evidence type="ECO:0000256" key="5">
    <source>
        <dbReference type="SAM" id="SignalP"/>
    </source>
</evidence>
<dbReference type="Pfam" id="PF00544">
    <property type="entry name" value="Pectate_lyase_4"/>
    <property type="match status" value="1"/>
</dbReference>
<feature type="chain" id="PRO_5040315279" evidence="5">
    <location>
        <begin position="17"/>
        <end position="341"/>
    </location>
</feature>
<gene>
    <name evidence="7" type="ORF">PMIN01_03817</name>
</gene>
<dbReference type="InterPro" id="IPR012334">
    <property type="entry name" value="Pectin_lyas_fold"/>
</dbReference>
<protein>
    <submittedName>
        <fullName evidence="7">Pectate lyase</fullName>
    </submittedName>
</protein>
<dbReference type="InterPro" id="IPR011050">
    <property type="entry name" value="Pectin_lyase_fold/virulence"/>
</dbReference>
<accession>A0A9P6KU78</accession>
<dbReference type="SMART" id="SM00656">
    <property type="entry name" value="Amb_all"/>
    <property type="match status" value="1"/>
</dbReference>
<dbReference type="Gene3D" id="2.160.20.10">
    <property type="entry name" value="Single-stranded right-handed beta-helix, Pectin lyase-like"/>
    <property type="match status" value="1"/>
</dbReference>
<dbReference type="InterPro" id="IPR045032">
    <property type="entry name" value="PEL"/>
</dbReference>
<keyword evidence="8" id="KW-1185">Reference proteome</keyword>
<evidence type="ECO:0000256" key="4">
    <source>
        <dbReference type="RuleBase" id="RU361173"/>
    </source>
</evidence>
<feature type="signal peptide" evidence="5">
    <location>
        <begin position="1"/>
        <end position="16"/>
    </location>
</feature>
<evidence type="ECO:0000259" key="6">
    <source>
        <dbReference type="SMART" id="SM00656"/>
    </source>
</evidence>
<dbReference type="SUPFAM" id="SSF51126">
    <property type="entry name" value="Pectin lyase-like"/>
    <property type="match status" value="1"/>
</dbReference>
<dbReference type="Proteomes" id="UP000756921">
    <property type="component" value="Unassembled WGS sequence"/>
</dbReference>
<keyword evidence="2 5" id="KW-0732">Signal</keyword>
<sequence>MKLSVLVLSTSLSASAHPDFSLAGFARNNPLGATTGGAGGETVTVTTLAALKSAIADTTPRTIYLTGNFTLTERLSIGPNKSVIGTGPGANILANGFNIKSVSNVIIRNLGIRGITGNDGITIQNSTRVWIDHNEFESGGFPANGPDAYDGQCDIIRASDWITVSWNYFHDHWKSSLVGNGDALRDVDHNHLHVTYHHNYWRNEGTRGPAGRFGHQHVYNNLYEDFLFQAIHSRSDNQVLVEGNVFRGDTREALSTYGLVIPDDSPNTSPDGDYELDGFANLGAKIEYEAAADLLVENDWGPASINITRVGNFTEAPYKYALTALGDVEKTVKASAGLGKI</sequence>
<dbReference type="InterPro" id="IPR002022">
    <property type="entry name" value="Pec_lyase"/>
</dbReference>
<dbReference type="EMBL" id="WJXW01000003">
    <property type="protein sequence ID" value="KAF9738534.1"/>
    <property type="molecule type" value="Genomic_DNA"/>
</dbReference>
<evidence type="ECO:0000313" key="7">
    <source>
        <dbReference type="EMBL" id="KAF9738534.1"/>
    </source>
</evidence>
<keyword evidence="4" id="KW-0964">Secreted</keyword>
<dbReference type="PANTHER" id="PTHR31683:SF18">
    <property type="entry name" value="PECTATE LYASE 21-RELATED"/>
    <property type="match status" value="1"/>
</dbReference>
<dbReference type="GO" id="GO:0005576">
    <property type="term" value="C:extracellular region"/>
    <property type="evidence" value="ECO:0007669"/>
    <property type="project" value="UniProtKB-SubCell"/>
</dbReference>
<comment type="caution">
    <text evidence="7">The sequence shown here is derived from an EMBL/GenBank/DDBJ whole genome shotgun (WGS) entry which is preliminary data.</text>
</comment>
<organism evidence="7 8">
    <name type="scientific">Paraphaeosphaeria minitans</name>
    <dbReference type="NCBI Taxonomy" id="565426"/>
    <lineage>
        <taxon>Eukaryota</taxon>
        <taxon>Fungi</taxon>
        <taxon>Dikarya</taxon>
        <taxon>Ascomycota</taxon>
        <taxon>Pezizomycotina</taxon>
        <taxon>Dothideomycetes</taxon>
        <taxon>Pleosporomycetidae</taxon>
        <taxon>Pleosporales</taxon>
        <taxon>Massarineae</taxon>
        <taxon>Didymosphaeriaceae</taxon>
        <taxon>Paraphaeosphaeria</taxon>
    </lineage>
</organism>
<reference evidence="7" key="1">
    <citation type="journal article" date="2020" name="Mol. Plant Microbe Interact.">
        <title>Genome Sequence of the Biocontrol Agent Coniothyrium minitans strain Conio (IMI 134523).</title>
        <authorList>
            <person name="Patel D."/>
            <person name="Shittu T.A."/>
            <person name="Baroncelli R."/>
            <person name="Muthumeenakshi S."/>
            <person name="Osborne T.H."/>
            <person name="Janganan T.K."/>
            <person name="Sreenivasaprasad S."/>
        </authorList>
    </citation>
    <scope>NUCLEOTIDE SEQUENCE</scope>
    <source>
        <strain evidence="7">Conio</strain>
    </source>
</reference>
<feature type="domain" description="Pectate lyase" evidence="6">
    <location>
        <begin position="38"/>
        <end position="252"/>
    </location>
</feature>
<keyword evidence="4" id="KW-0119">Carbohydrate metabolism</keyword>